<keyword evidence="2" id="KW-1185">Reference proteome</keyword>
<organism evidence="1 2">
    <name type="scientific">Trichonephila clavipes</name>
    <name type="common">Golden silk orbweaver</name>
    <name type="synonym">Nephila clavipes</name>
    <dbReference type="NCBI Taxonomy" id="2585209"/>
    <lineage>
        <taxon>Eukaryota</taxon>
        <taxon>Metazoa</taxon>
        <taxon>Ecdysozoa</taxon>
        <taxon>Arthropoda</taxon>
        <taxon>Chelicerata</taxon>
        <taxon>Arachnida</taxon>
        <taxon>Araneae</taxon>
        <taxon>Araneomorphae</taxon>
        <taxon>Entelegynae</taxon>
        <taxon>Araneoidea</taxon>
        <taxon>Nephilidae</taxon>
        <taxon>Trichonephila</taxon>
    </lineage>
</organism>
<gene>
    <name evidence="1" type="primary">X975_14729</name>
    <name evidence="1" type="ORF">TNCV_2177501</name>
</gene>
<evidence type="ECO:0008006" key="3">
    <source>
        <dbReference type="Google" id="ProtNLM"/>
    </source>
</evidence>
<evidence type="ECO:0000313" key="2">
    <source>
        <dbReference type="Proteomes" id="UP000887159"/>
    </source>
</evidence>
<dbReference type="Proteomes" id="UP000887159">
    <property type="component" value="Unassembled WGS sequence"/>
</dbReference>
<sequence length="116" mass="14016">MPRCRIKFHYEQLSEFERGHIIRVKEVGRENRRIARHMGQSDASIRRCWQEWVDSGIFQLLDGSGRHRATSDWEDSNKSRFQLYPDDHRRRVWRRSGQCADLAFTIARHTRPHQEL</sequence>
<name>A0A8X7B8S9_TRICX</name>
<accession>A0A8X7B8S9</accession>
<evidence type="ECO:0000313" key="1">
    <source>
        <dbReference type="EMBL" id="GFY22489.1"/>
    </source>
</evidence>
<comment type="caution">
    <text evidence="1">The sequence shown here is derived from an EMBL/GenBank/DDBJ whole genome shotgun (WGS) entry which is preliminary data.</text>
</comment>
<protein>
    <recommendedName>
        <fullName evidence="3">Transposase</fullName>
    </recommendedName>
</protein>
<dbReference type="AlphaFoldDB" id="A0A8X7B8S9"/>
<proteinExistence type="predicted"/>
<dbReference type="EMBL" id="BMAU01021361">
    <property type="protein sequence ID" value="GFY22489.1"/>
    <property type="molecule type" value="Genomic_DNA"/>
</dbReference>
<reference evidence="1" key="1">
    <citation type="submission" date="2020-08" db="EMBL/GenBank/DDBJ databases">
        <title>Multicomponent nature underlies the extraordinary mechanical properties of spider dragline silk.</title>
        <authorList>
            <person name="Kono N."/>
            <person name="Nakamura H."/>
            <person name="Mori M."/>
            <person name="Yoshida Y."/>
            <person name="Ohtoshi R."/>
            <person name="Malay A.D."/>
            <person name="Moran D.A.P."/>
            <person name="Tomita M."/>
            <person name="Numata K."/>
            <person name="Arakawa K."/>
        </authorList>
    </citation>
    <scope>NUCLEOTIDE SEQUENCE</scope>
</reference>
<dbReference type="Gene3D" id="1.10.10.60">
    <property type="entry name" value="Homeodomain-like"/>
    <property type="match status" value="1"/>
</dbReference>